<dbReference type="CDD" id="cd04787">
    <property type="entry name" value="HTH_HMRTR_unk"/>
    <property type="match status" value="1"/>
</dbReference>
<keyword evidence="1" id="KW-0805">Transcription regulation</keyword>
<evidence type="ECO:0000256" key="1">
    <source>
        <dbReference type="ARBA" id="ARBA00023015"/>
    </source>
</evidence>
<sequence length="158" mass="17674">MKIGELARQGDVTHEAIRHYVHQGLIHAGRDPNNGYQYFDEEALRRVRFIQRARTLGFSLREIGDIFAHTDHGDSPCPMVRDLLSARLPQIRAQIQELEALADRMEHALQAWSDMPDGAPNGHTLCRLIEHWNEPNVSSSTSSPATSPAATATGRINE</sequence>
<dbReference type="InterPro" id="IPR015358">
    <property type="entry name" value="Tscrpt_reg_MerR_DNA-bd"/>
</dbReference>
<feature type="compositionally biased region" description="Low complexity" evidence="5">
    <location>
        <begin position="138"/>
        <end position="158"/>
    </location>
</feature>
<dbReference type="InterPro" id="IPR000551">
    <property type="entry name" value="MerR-type_HTH_dom"/>
</dbReference>
<keyword evidence="2" id="KW-0238">DNA-binding</keyword>
<dbReference type="PANTHER" id="PTHR30204">
    <property type="entry name" value="REDOX-CYCLING DRUG-SENSING TRANSCRIPTIONAL ACTIVATOR SOXR"/>
    <property type="match status" value="1"/>
</dbReference>
<name>A0ABQ3FL39_9GAMM</name>
<feature type="region of interest" description="Disordered" evidence="5">
    <location>
        <begin position="136"/>
        <end position="158"/>
    </location>
</feature>
<gene>
    <name evidence="7" type="ORF">GCM10010082_22230</name>
</gene>
<dbReference type="EMBL" id="BMZM01000003">
    <property type="protein sequence ID" value="GHC28398.1"/>
    <property type="molecule type" value="Genomic_DNA"/>
</dbReference>
<evidence type="ECO:0000256" key="3">
    <source>
        <dbReference type="ARBA" id="ARBA00023163"/>
    </source>
</evidence>
<evidence type="ECO:0000313" key="7">
    <source>
        <dbReference type="EMBL" id="GHC28398.1"/>
    </source>
</evidence>
<dbReference type="Gene3D" id="1.10.1660.10">
    <property type="match status" value="1"/>
</dbReference>
<protein>
    <recommendedName>
        <fullName evidence="6">HTH merR-type domain-containing protein</fullName>
    </recommendedName>
</protein>
<feature type="coiled-coil region" evidence="4">
    <location>
        <begin position="81"/>
        <end position="115"/>
    </location>
</feature>
<proteinExistence type="predicted"/>
<evidence type="ECO:0000256" key="2">
    <source>
        <dbReference type="ARBA" id="ARBA00023125"/>
    </source>
</evidence>
<comment type="caution">
    <text evidence="7">The sequence shown here is derived from an EMBL/GenBank/DDBJ whole genome shotgun (WGS) entry which is preliminary data.</text>
</comment>
<dbReference type="Proteomes" id="UP000604243">
    <property type="component" value="Unassembled WGS sequence"/>
</dbReference>
<dbReference type="InterPro" id="IPR009061">
    <property type="entry name" value="DNA-bd_dom_put_sf"/>
</dbReference>
<reference evidence="8" key="1">
    <citation type="journal article" date="2019" name="Int. J. Syst. Evol. Microbiol.">
        <title>The Global Catalogue of Microorganisms (GCM) 10K type strain sequencing project: providing services to taxonomists for standard genome sequencing and annotation.</title>
        <authorList>
            <consortium name="The Broad Institute Genomics Platform"/>
            <consortium name="The Broad Institute Genome Sequencing Center for Infectious Disease"/>
            <person name="Wu L."/>
            <person name="Ma J."/>
        </authorList>
    </citation>
    <scope>NUCLEOTIDE SEQUENCE [LARGE SCALE GENOMIC DNA]</scope>
    <source>
        <strain evidence="8">KCTC 42082</strain>
    </source>
</reference>
<dbReference type="SMART" id="SM00422">
    <property type="entry name" value="HTH_MERR"/>
    <property type="match status" value="1"/>
</dbReference>
<evidence type="ECO:0000313" key="8">
    <source>
        <dbReference type="Proteomes" id="UP000604243"/>
    </source>
</evidence>
<evidence type="ECO:0000259" key="6">
    <source>
        <dbReference type="PROSITE" id="PS50937"/>
    </source>
</evidence>
<dbReference type="Pfam" id="PF00376">
    <property type="entry name" value="MerR"/>
    <property type="match status" value="1"/>
</dbReference>
<keyword evidence="3" id="KW-0804">Transcription</keyword>
<dbReference type="PANTHER" id="PTHR30204:SF94">
    <property type="entry name" value="HEAVY METAL-DEPENDENT TRANSCRIPTIONAL REGULATOR HI_0293-RELATED"/>
    <property type="match status" value="1"/>
</dbReference>
<keyword evidence="8" id="KW-1185">Reference proteome</keyword>
<organism evidence="7 8">
    <name type="scientific">Kushneria pakistanensis</name>
    <dbReference type="NCBI Taxonomy" id="1508770"/>
    <lineage>
        <taxon>Bacteria</taxon>
        <taxon>Pseudomonadati</taxon>
        <taxon>Pseudomonadota</taxon>
        <taxon>Gammaproteobacteria</taxon>
        <taxon>Oceanospirillales</taxon>
        <taxon>Halomonadaceae</taxon>
        <taxon>Kushneria</taxon>
    </lineage>
</organism>
<keyword evidence="4" id="KW-0175">Coiled coil</keyword>
<evidence type="ECO:0000256" key="4">
    <source>
        <dbReference type="SAM" id="Coils"/>
    </source>
</evidence>
<feature type="domain" description="HTH merR-type" evidence="6">
    <location>
        <begin position="1"/>
        <end position="69"/>
    </location>
</feature>
<dbReference type="PROSITE" id="PS50937">
    <property type="entry name" value="HTH_MERR_2"/>
    <property type="match status" value="1"/>
</dbReference>
<dbReference type="SUPFAM" id="SSF46955">
    <property type="entry name" value="Putative DNA-binding domain"/>
    <property type="match status" value="1"/>
</dbReference>
<dbReference type="InterPro" id="IPR047057">
    <property type="entry name" value="MerR_fam"/>
</dbReference>
<evidence type="ECO:0000256" key="5">
    <source>
        <dbReference type="SAM" id="MobiDB-lite"/>
    </source>
</evidence>
<dbReference type="RefSeq" id="WP_189518210.1">
    <property type="nucleotide sequence ID" value="NZ_BMZM01000003.1"/>
</dbReference>
<dbReference type="Pfam" id="PF09278">
    <property type="entry name" value="MerR-DNA-bind"/>
    <property type="match status" value="1"/>
</dbReference>
<dbReference type="PRINTS" id="PR00040">
    <property type="entry name" value="HTHMERR"/>
</dbReference>
<accession>A0ABQ3FL39</accession>